<organism evidence="2 3">
    <name type="scientific">Halolamina pelagica</name>
    <dbReference type="NCBI Taxonomy" id="699431"/>
    <lineage>
        <taxon>Archaea</taxon>
        <taxon>Methanobacteriati</taxon>
        <taxon>Methanobacteriota</taxon>
        <taxon>Stenosarchaea group</taxon>
        <taxon>Halobacteria</taxon>
        <taxon>Halobacteriales</taxon>
        <taxon>Haloferacaceae</taxon>
    </lineage>
</organism>
<dbReference type="InterPro" id="IPR038740">
    <property type="entry name" value="BioF2-like_GNAT_dom"/>
</dbReference>
<dbReference type="RefSeq" id="WP_189319207.1">
    <property type="nucleotide sequence ID" value="NZ_LGUC01000002.1"/>
</dbReference>
<name>A0A0P7H6P3_9EURY</name>
<keyword evidence="3" id="KW-1185">Reference proteome</keyword>
<sequence>MAYEIEEGGVDDIDRIVDQVRERHAEQDEPFCLENATVRDLYDALPEGVIRPYVCRVDGSYSGGFVTVEFGGRAIRWVGAAKPSVDLPVNDLLDWAYVTDAMERGVTTYDLAGANNQRIAQFKAKFAPELVPYYALENGNRTMTALSKLYGTLRS</sequence>
<protein>
    <recommendedName>
        <fullName evidence="1">BioF2-like acetyltransferase domain-containing protein</fullName>
    </recommendedName>
</protein>
<feature type="domain" description="BioF2-like acetyltransferase" evidence="1">
    <location>
        <begin position="5"/>
        <end position="116"/>
    </location>
</feature>
<dbReference type="InterPro" id="IPR016181">
    <property type="entry name" value="Acyl_CoA_acyltransferase"/>
</dbReference>
<dbReference type="AlphaFoldDB" id="A0A0P7H6P3"/>
<evidence type="ECO:0000313" key="3">
    <source>
        <dbReference type="Proteomes" id="UP000050535"/>
    </source>
</evidence>
<evidence type="ECO:0000313" key="2">
    <source>
        <dbReference type="EMBL" id="KPN29052.1"/>
    </source>
</evidence>
<reference evidence="3" key="1">
    <citation type="submission" date="2013-11" db="EMBL/GenBank/DDBJ databases">
        <authorList>
            <person name="Hoang H.T."/>
            <person name="Killian M.L."/>
            <person name="Madson D.M."/>
            <person name="Arruda P.H.E."/>
            <person name="Sun D."/>
            <person name="Schwartz K.J."/>
            <person name="Yoon K."/>
        </authorList>
    </citation>
    <scope>NUCLEOTIDE SEQUENCE [LARGE SCALE GENOMIC DNA]</scope>
    <source>
        <strain evidence="3">CDK2</strain>
    </source>
</reference>
<dbReference type="SUPFAM" id="SSF55729">
    <property type="entry name" value="Acyl-CoA N-acyltransferases (Nat)"/>
    <property type="match status" value="1"/>
</dbReference>
<dbReference type="Pfam" id="PF13480">
    <property type="entry name" value="Acetyltransf_6"/>
    <property type="match status" value="1"/>
</dbReference>
<accession>A0A0P7H6P3</accession>
<dbReference type="Gene3D" id="3.40.630.30">
    <property type="match status" value="1"/>
</dbReference>
<gene>
    <name evidence="2" type="ORF">SY89_03286</name>
</gene>
<comment type="caution">
    <text evidence="2">The sequence shown here is derived from an EMBL/GenBank/DDBJ whole genome shotgun (WGS) entry which is preliminary data.</text>
</comment>
<dbReference type="OrthoDB" id="140543at2157"/>
<proteinExistence type="predicted"/>
<dbReference type="EMBL" id="LGUC01000002">
    <property type="protein sequence ID" value="KPN29052.1"/>
    <property type="molecule type" value="Genomic_DNA"/>
</dbReference>
<dbReference type="Proteomes" id="UP000050535">
    <property type="component" value="Unassembled WGS sequence"/>
</dbReference>
<evidence type="ECO:0000259" key="1">
    <source>
        <dbReference type="Pfam" id="PF13480"/>
    </source>
</evidence>